<gene>
    <name evidence="2" type="ORF">PACLA_8A034117</name>
</gene>
<feature type="compositionally biased region" description="Polar residues" evidence="1">
    <location>
        <begin position="194"/>
        <end position="204"/>
    </location>
</feature>
<feature type="region of interest" description="Disordered" evidence="1">
    <location>
        <begin position="160"/>
        <end position="204"/>
    </location>
</feature>
<evidence type="ECO:0000313" key="2">
    <source>
        <dbReference type="EMBL" id="CAB3988643.1"/>
    </source>
</evidence>
<organism evidence="2 3">
    <name type="scientific">Paramuricea clavata</name>
    <name type="common">Red gorgonian</name>
    <name type="synonym">Violescent sea-whip</name>
    <dbReference type="NCBI Taxonomy" id="317549"/>
    <lineage>
        <taxon>Eukaryota</taxon>
        <taxon>Metazoa</taxon>
        <taxon>Cnidaria</taxon>
        <taxon>Anthozoa</taxon>
        <taxon>Octocorallia</taxon>
        <taxon>Malacalcyonacea</taxon>
        <taxon>Plexauridae</taxon>
        <taxon>Paramuricea</taxon>
    </lineage>
</organism>
<evidence type="ECO:0000256" key="1">
    <source>
        <dbReference type="SAM" id="MobiDB-lite"/>
    </source>
</evidence>
<dbReference type="AlphaFoldDB" id="A0A7D9HR92"/>
<comment type="caution">
    <text evidence="2">The sequence shown here is derived from an EMBL/GenBank/DDBJ whole genome shotgun (WGS) entry which is preliminary data.</text>
</comment>
<sequence length="204" mass="23123">MKVDKMENLSNRTARHVAKAMQGKTCKLCLRNIFLICTVVLCLTQGGQAYLGEFDSFNFATDYVRRKLKALNAYESNLAYRLARRLKHVEKANWGAQKTARVFDVMRAGYCTRPQKKARSTKQQKGLCVTTFVGYPGRVHLYTKGKEKVRQALHTLSLSEPVPREDGQPSIRPKPNDFPEWAAKNEDDNVVDESAQSLSLVALR</sequence>
<proteinExistence type="predicted"/>
<accession>A0A7D9HR92</accession>
<keyword evidence="3" id="KW-1185">Reference proteome</keyword>
<protein>
    <submittedName>
        <fullName evidence="2">Uncharacterized protein</fullName>
    </submittedName>
</protein>
<dbReference type="Proteomes" id="UP001152795">
    <property type="component" value="Unassembled WGS sequence"/>
</dbReference>
<reference evidence="2" key="1">
    <citation type="submission" date="2020-04" db="EMBL/GenBank/DDBJ databases">
        <authorList>
            <person name="Alioto T."/>
            <person name="Alioto T."/>
            <person name="Gomez Garrido J."/>
        </authorList>
    </citation>
    <scope>NUCLEOTIDE SEQUENCE</scope>
    <source>
        <strain evidence="2">A484AB</strain>
    </source>
</reference>
<evidence type="ECO:0000313" key="3">
    <source>
        <dbReference type="Proteomes" id="UP001152795"/>
    </source>
</evidence>
<dbReference type="EMBL" id="CACRXK020001357">
    <property type="protein sequence ID" value="CAB3988643.1"/>
    <property type="molecule type" value="Genomic_DNA"/>
</dbReference>
<name>A0A7D9HR92_PARCT</name>